<proteinExistence type="predicted"/>
<accession>A0ACC2W1H3</accession>
<keyword evidence="2" id="KW-1185">Reference proteome</keyword>
<sequence length="115" mass="12840">MLPGKVAEGIILKHASFQSVPEDLKAGFTRYGGGRIPTSHLPKKIDIDVPGGEMPWELSEDVCRVRSLISFQCLIVSQSTDTPNPSEPDLDLEIMVPLVYPMTVYDFQDTDRYNN</sequence>
<dbReference type="Proteomes" id="UP001227268">
    <property type="component" value="Unassembled WGS sequence"/>
</dbReference>
<gene>
    <name evidence="1" type="ORF">QFC21_001904</name>
</gene>
<organism evidence="1 2">
    <name type="scientific">Naganishia friedmannii</name>
    <dbReference type="NCBI Taxonomy" id="89922"/>
    <lineage>
        <taxon>Eukaryota</taxon>
        <taxon>Fungi</taxon>
        <taxon>Dikarya</taxon>
        <taxon>Basidiomycota</taxon>
        <taxon>Agaricomycotina</taxon>
        <taxon>Tremellomycetes</taxon>
        <taxon>Filobasidiales</taxon>
        <taxon>Filobasidiaceae</taxon>
        <taxon>Naganishia</taxon>
    </lineage>
</organism>
<protein>
    <submittedName>
        <fullName evidence="1">Uncharacterized protein</fullName>
    </submittedName>
</protein>
<comment type="caution">
    <text evidence="1">The sequence shown here is derived from an EMBL/GenBank/DDBJ whole genome shotgun (WGS) entry which is preliminary data.</text>
</comment>
<evidence type="ECO:0000313" key="1">
    <source>
        <dbReference type="EMBL" id="KAJ9105533.1"/>
    </source>
</evidence>
<reference evidence="1" key="1">
    <citation type="submission" date="2023-04" db="EMBL/GenBank/DDBJ databases">
        <title>Draft Genome sequencing of Naganishia species isolated from polar environments using Oxford Nanopore Technology.</title>
        <authorList>
            <person name="Leo P."/>
            <person name="Venkateswaran K."/>
        </authorList>
    </citation>
    <scope>NUCLEOTIDE SEQUENCE</scope>
    <source>
        <strain evidence="1">MNA-CCFEE 5423</strain>
    </source>
</reference>
<dbReference type="EMBL" id="JASBWT010000004">
    <property type="protein sequence ID" value="KAJ9105533.1"/>
    <property type="molecule type" value="Genomic_DNA"/>
</dbReference>
<evidence type="ECO:0000313" key="2">
    <source>
        <dbReference type="Proteomes" id="UP001227268"/>
    </source>
</evidence>
<name>A0ACC2W1H3_9TREE</name>